<name>A0A4Y3URI3_9MICO</name>
<comment type="caution">
    <text evidence="2">The sequence shown here is derived from an EMBL/GenBank/DDBJ whole genome shotgun (WGS) entry which is preliminary data.</text>
</comment>
<evidence type="ECO:0000313" key="2">
    <source>
        <dbReference type="EMBL" id="TQM91399.1"/>
    </source>
</evidence>
<sequence length="86" mass="9126">MRGEGIDVRDPGANGAVAASGPEDESPGRQAATKKCLAELGPQPVQNGGDGNQQVGQDQLQIASCLREHGFHKPNKAGHRFRWPAR</sequence>
<organism evidence="2 3">
    <name type="scientific">Microbacterium lacticum</name>
    <dbReference type="NCBI Taxonomy" id="33885"/>
    <lineage>
        <taxon>Bacteria</taxon>
        <taxon>Bacillati</taxon>
        <taxon>Actinomycetota</taxon>
        <taxon>Actinomycetes</taxon>
        <taxon>Micrococcales</taxon>
        <taxon>Microbacteriaceae</taxon>
        <taxon>Microbacterium</taxon>
    </lineage>
</organism>
<dbReference type="Proteomes" id="UP000319804">
    <property type="component" value="Unassembled WGS sequence"/>
</dbReference>
<protein>
    <submittedName>
        <fullName evidence="2">Uncharacterized protein</fullName>
    </submittedName>
</protein>
<feature type="region of interest" description="Disordered" evidence="1">
    <location>
        <begin position="1"/>
        <end position="32"/>
    </location>
</feature>
<dbReference type="AlphaFoldDB" id="A0A4Y3URI3"/>
<accession>A0A4Y3URI3</accession>
<dbReference type="RefSeq" id="WP_141381553.1">
    <property type="nucleotide sequence ID" value="NZ_BMOA01000085.1"/>
</dbReference>
<evidence type="ECO:0000256" key="1">
    <source>
        <dbReference type="SAM" id="MobiDB-lite"/>
    </source>
</evidence>
<dbReference type="EMBL" id="VFPS01000005">
    <property type="protein sequence ID" value="TQM91399.1"/>
    <property type="molecule type" value="Genomic_DNA"/>
</dbReference>
<proteinExistence type="predicted"/>
<feature type="compositionally biased region" description="Basic and acidic residues" evidence="1">
    <location>
        <begin position="1"/>
        <end position="10"/>
    </location>
</feature>
<reference evidence="2 3" key="1">
    <citation type="submission" date="2019-06" db="EMBL/GenBank/DDBJ databases">
        <title>Sequencing the genomes of 1000 actinobacteria strains.</title>
        <authorList>
            <person name="Klenk H.-P."/>
        </authorList>
    </citation>
    <scope>NUCLEOTIDE SEQUENCE [LARGE SCALE GENOMIC DNA]</scope>
    <source>
        <strain evidence="2 3">DSM 20427</strain>
    </source>
</reference>
<evidence type="ECO:0000313" key="3">
    <source>
        <dbReference type="Proteomes" id="UP000319804"/>
    </source>
</evidence>
<gene>
    <name evidence="2" type="ORF">FHX68_2619</name>
</gene>
<keyword evidence="3" id="KW-1185">Reference proteome</keyword>